<feature type="compositionally biased region" description="Acidic residues" evidence="1">
    <location>
        <begin position="345"/>
        <end position="356"/>
    </location>
</feature>
<feature type="region of interest" description="Disordered" evidence="1">
    <location>
        <begin position="1"/>
        <end position="58"/>
    </location>
</feature>
<feature type="region of interest" description="Disordered" evidence="1">
    <location>
        <begin position="345"/>
        <end position="409"/>
    </location>
</feature>
<proteinExistence type="predicted"/>
<feature type="compositionally biased region" description="Basic residues" evidence="1">
    <location>
        <begin position="90"/>
        <end position="104"/>
    </location>
</feature>
<protein>
    <submittedName>
        <fullName evidence="2">Uncharacterized protein</fullName>
    </submittedName>
</protein>
<feature type="compositionally biased region" description="Basic and acidic residues" evidence="1">
    <location>
        <begin position="77"/>
        <end position="89"/>
    </location>
</feature>
<feature type="region of interest" description="Disordered" evidence="1">
    <location>
        <begin position="75"/>
        <end position="162"/>
    </location>
</feature>
<dbReference type="EMBL" id="NRDI02000006">
    <property type="protein sequence ID" value="KAI1515610.1"/>
    <property type="molecule type" value="Genomic_DNA"/>
</dbReference>
<name>A0A922NH89_9PLEO</name>
<gene>
    <name evidence="2" type="ORF">Ptr86124_005611</name>
</gene>
<evidence type="ECO:0000256" key="1">
    <source>
        <dbReference type="SAM" id="MobiDB-lite"/>
    </source>
</evidence>
<feature type="compositionally biased region" description="Basic and acidic residues" evidence="1">
    <location>
        <begin position="357"/>
        <end position="367"/>
    </location>
</feature>
<dbReference type="Proteomes" id="UP000249757">
    <property type="component" value="Unassembled WGS sequence"/>
</dbReference>
<evidence type="ECO:0000313" key="3">
    <source>
        <dbReference type="Proteomes" id="UP000249757"/>
    </source>
</evidence>
<keyword evidence="3" id="KW-1185">Reference proteome</keyword>
<dbReference type="AlphaFoldDB" id="A0A922NH89"/>
<organism evidence="2 3">
    <name type="scientific">Pyrenophora tritici-repentis</name>
    <dbReference type="NCBI Taxonomy" id="45151"/>
    <lineage>
        <taxon>Eukaryota</taxon>
        <taxon>Fungi</taxon>
        <taxon>Dikarya</taxon>
        <taxon>Ascomycota</taxon>
        <taxon>Pezizomycotina</taxon>
        <taxon>Dothideomycetes</taxon>
        <taxon>Pleosporomycetidae</taxon>
        <taxon>Pleosporales</taxon>
        <taxon>Pleosporineae</taxon>
        <taxon>Pleosporaceae</taxon>
        <taxon>Pyrenophora</taxon>
    </lineage>
</organism>
<evidence type="ECO:0000313" key="2">
    <source>
        <dbReference type="EMBL" id="KAI1515610.1"/>
    </source>
</evidence>
<comment type="caution">
    <text evidence="2">The sequence shown here is derived from an EMBL/GenBank/DDBJ whole genome shotgun (WGS) entry which is preliminary data.</text>
</comment>
<accession>A0A922NH89</accession>
<sequence length="409" mass="45460">MSMPAEPTTAGKRRRGPFFGMLKYMSTKLTARPSERERTSKGPSSHTPPEVHSDSTETIDAIPKEVMAYETYTLPVKPEETAANKEQNAKQKRVLKKARKRKVEAKKAEGAKRSEKDEKAKEAAEVEELGKEEWMTAPEPDLHAEHASNESHSNDGGVKEKADSPILEVDADETARRASLQPIIPPSHLTLPATYHSRIVEWLQEIEQHNATASSATQASTLQEAYDAGFHDGSKAEQKNRQDLLETATCEGYEKGQKAAGSINKDDRDAIARQQGYIEGYERGLQQGTGMTTEDIEHLLDESRGISTRAAQADRNAEVVSVLVRKQEEQLKLARAVLRYFCETSEEKDNEEEEGEEERRLAVERVRQMGWLGKGSSNGGDSDRDDEDNDHGGTNTADDHSNGDTQMIK</sequence>
<feature type="compositionally biased region" description="Basic and acidic residues" evidence="1">
    <location>
        <begin position="105"/>
        <end position="162"/>
    </location>
</feature>
<reference evidence="3" key="1">
    <citation type="journal article" date="2022" name="Microb. Genom.">
        <title>A global pangenome for the wheat fungal pathogen Pyrenophora tritici-repentis and prediction of effector protein structural homology.</title>
        <authorList>
            <person name="Moolhuijzen P.M."/>
            <person name="See P.T."/>
            <person name="Shi G."/>
            <person name="Powell H.R."/>
            <person name="Cockram J."/>
            <person name="Jorgensen L.N."/>
            <person name="Benslimane H."/>
            <person name="Strelkov S.E."/>
            <person name="Turner J."/>
            <person name="Liu Z."/>
            <person name="Moffat C.S."/>
        </authorList>
    </citation>
    <scope>NUCLEOTIDE SEQUENCE [LARGE SCALE GENOMIC DNA]</scope>
</reference>
<dbReference type="OrthoDB" id="10533526at2759"/>